<protein>
    <submittedName>
        <fullName evidence="2">Toxoplasma gondii family E protein</fullName>
    </submittedName>
</protein>
<feature type="compositionally biased region" description="Basic and acidic residues" evidence="1">
    <location>
        <begin position="748"/>
        <end position="779"/>
    </location>
</feature>
<feature type="compositionally biased region" description="Basic and acidic residues" evidence="1">
    <location>
        <begin position="987"/>
        <end position="998"/>
    </location>
</feature>
<feature type="region of interest" description="Disordered" evidence="1">
    <location>
        <begin position="64"/>
        <end position="100"/>
    </location>
</feature>
<feature type="compositionally biased region" description="Basic residues" evidence="1">
    <location>
        <begin position="845"/>
        <end position="854"/>
    </location>
</feature>
<feature type="region of interest" description="Disordered" evidence="1">
    <location>
        <begin position="142"/>
        <end position="247"/>
    </location>
</feature>
<feature type="compositionally biased region" description="Basic and acidic residues" evidence="1">
    <location>
        <begin position="834"/>
        <end position="843"/>
    </location>
</feature>
<feature type="compositionally biased region" description="Polar residues" evidence="1">
    <location>
        <begin position="342"/>
        <end position="355"/>
    </location>
</feature>
<feature type="compositionally biased region" description="Gly residues" evidence="1">
    <location>
        <begin position="665"/>
        <end position="683"/>
    </location>
</feature>
<feature type="compositionally biased region" description="Basic and acidic residues" evidence="1">
    <location>
        <begin position="1008"/>
        <end position="1021"/>
    </location>
</feature>
<gene>
    <name evidence="2" type="ORF">BN1205_009465</name>
</gene>
<feature type="compositionally biased region" description="Low complexity" evidence="1">
    <location>
        <begin position="517"/>
        <end position="534"/>
    </location>
</feature>
<reference evidence="2" key="1">
    <citation type="journal article" date="2015" name="PLoS ONE">
        <title>Comprehensive Evaluation of Toxoplasma gondii VEG and Neospora caninum LIV Genomes with Tachyzoite Stage Transcriptome and Proteome Defines Novel Transcript Features.</title>
        <authorList>
            <person name="Ramaprasad A."/>
            <person name="Mourier T."/>
            <person name="Naeem R."/>
            <person name="Malas T.B."/>
            <person name="Moussa E."/>
            <person name="Panigrahi A."/>
            <person name="Vermont S.J."/>
            <person name="Otto T.D."/>
            <person name="Wastling J."/>
            <person name="Pain A."/>
        </authorList>
    </citation>
    <scope>NUCLEOTIDE SEQUENCE</scope>
    <source>
        <strain evidence="2">VEG</strain>
    </source>
</reference>
<proteinExistence type="predicted"/>
<feature type="compositionally biased region" description="Basic and acidic residues" evidence="1">
    <location>
        <begin position="173"/>
        <end position="183"/>
    </location>
</feature>
<evidence type="ECO:0000313" key="2">
    <source>
        <dbReference type="EMBL" id="CEL72574.1"/>
    </source>
</evidence>
<name>A0A0F7URK3_TOXGV</name>
<feature type="compositionally biased region" description="Basic and acidic residues" evidence="1">
    <location>
        <begin position="588"/>
        <end position="599"/>
    </location>
</feature>
<feature type="region of interest" description="Disordered" evidence="1">
    <location>
        <begin position="1"/>
        <end position="48"/>
    </location>
</feature>
<feature type="compositionally biased region" description="Basic and acidic residues" evidence="1">
    <location>
        <begin position="857"/>
        <end position="875"/>
    </location>
</feature>
<feature type="compositionally biased region" description="Polar residues" evidence="1">
    <location>
        <begin position="716"/>
        <end position="734"/>
    </location>
</feature>
<dbReference type="EMBL" id="LN714493">
    <property type="protein sequence ID" value="CEL72574.1"/>
    <property type="molecule type" value="Genomic_DNA"/>
</dbReference>
<feature type="compositionally biased region" description="Low complexity" evidence="1">
    <location>
        <begin position="487"/>
        <end position="501"/>
    </location>
</feature>
<feature type="compositionally biased region" description="Low complexity" evidence="1">
    <location>
        <begin position="635"/>
        <end position="649"/>
    </location>
</feature>
<feature type="compositionally biased region" description="Low complexity" evidence="1">
    <location>
        <begin position="930"/>
        <end position="944"/>
    </location>
</feature>
<feature type="compositionally biased region" description="Low complexity" evidence="1">
    <location>
        <begin position="22"/>
        <end position="32"/>
    </location>
</feature>
<sequence>MSRRTEWTGGASPETGAAGMASSSFSLHGSSSRPKSVTEPGETMEEADILSDWFQGGSYIRASQQIPTEDAQESTAISQTRRGRRRPSHASSASGPTPLSKRRLVPRLILVCVTVGTSVFLLKYASRCILLNRHPGRDASLLLSSQSPGRTPDSVGVGAPYATGNTRRLASSDGDRSDGKSPPDDVSESPSPDPFCSPGGVAQDAGPFATSGGTQEGTGNVNLSPVASAPGTSPTLRTTRRRGTRASDFPVRSEGVSYDVHIEDILGGNSSPSNRAEEAAVIRALAEKALAAAALMSSVLPRLHHGSNAVRAVSQKMVQHWTFLLEQAQMIENGETNGDDSAGTSLHQGQHSSSDVAVPGDGDAALGGKGSASEPGATGGSLRLSYPKQVPSGKPRKPASPLLLTPRSGWAPLQTISETSVLDGISFDTSDWWDLEESPFIDRSAGTKQDSQRDLEEALELADLDRRDLGGWHPFSSRVTDPRSLFTAASTGGVSGSSSGTGEAGGRPRSHLPELYSTVASRPARSTSAPPSRTQSSTTSAVKPVRSGPSPAPAGKRPLSVSRGLSPRGHAALRRTVSVGRPSMTQSRRGDRSVSKDRIQGTLPARTHGATVRPRTTMAGGPRQTTQHGTDKKGAASGSEKGSGSQSSAPKDGGKTGTSGQQRGSDGGLAGAGGSGRRPGGGGGDEKKPRGPPDGVGPGASKGAKKERKEEEEMPNSEQPTQGTTGGPSKQPASPTAKAAKKKGGVKGTDRKRKETPSSVGDGDKGWTEADRAKEDADRSPSALTVDGVDQPASAAGVTEGLDSEGSTREQRGAGGEEGEPRVSGPSETATHPPGEKTHETAGRGRGKKKKAIKAHSAGEGEAQRSPESRVKAEPDTSATQDSATDDKPGGGSDIDGKRQDMPEHAPPPVGVGLTEVHEESASMPDTEQTSEAAASGSSISETAARMEAVRTGARPKTSKPASTKAGARRQKKRTKEAAPRPAEPPSKPDDSDQEATRGRTRHRERRGRSDSKQESARRDAVASSGGGDKGETGDGEGTVPVPQGGFASVARNVEAKVHAIWQKYEQDRDAFDQRPGVKTFVDAVVDSVAPEADFGVPFVSLCEMIMTDLDAECRLEALSKVAENLKATAARVRTSSRPDEGSDAGASGGHDGAGRDVAVTDTTLAGVIKMTEMKVSSIRRRVIPLIRVLLTARFRLILENHLPETPRFLFPSNIAPSQAPTSAEGYSVEEIHLPSCASPVAALLLFVNRLTAWKNEILAVGDDLEQKWWVEPEDPEEAVREHNRTVLAFEAASATAVFAILSERKKKWNLQELARVERNPQRKTALEEASRILEKCIDEERQQKLSRFSSYTESLLDTATNRVKKKSGPWVTPSDSSHCPELRALMEKSEESPSDEAGAGGSE</sequence>
<accession>A0A0F7URK3</accession>
<feature type="compositionally biased region" description="Basic and acidic residues" evidence="1">
    <location>
        <begin position="885"/>
        <end position="904"/>
    </location>
</feature>
<feature type="compositionally biased region" description="Polar residues" evidence="1">
    <location>
        <begin position="64"/>
        <end position="80"/>
    </location>
</feature>
<organism evidence="2">
    <name type="scientific">Toxoplasma gondii (strain ATCC 50861 / VEG)</name>
    <dbReference type="NCBI Taxonomy" id="432359"/>
    <lineage>
        <taxon>Eukaryota</taxon>
        <taxon>Sar</taxon>
        <taxon>Alveolata</taxon>
        <taxon>Apicomplexa</taxon>
        <taxon>Conoidasida</taxon>
        <taxon>Coccidia</taxon>
        <taxon>Eucoccidiorida</taxon>
        <taxon>Eimeriorina</taxon>
        <taxon>Sarcocystidae</taxon>
        <taxon>Toxoplasma</taxon>
    </lineage>
</organism>
<feature type="region of interest" description="Disordered" evidence="1">
    <location>
        <begin position="1130"/>
        <end position="1157"/>
    </location>
</feature>
<evidence type="ECO:0000256" key="1">
    <source>
        <dbReference type="SAM" id="MobiDB-lite"/>
    </source>
</evidence>
<feature type="region of interest" description="Disordered" evidence="1">
    <location>
        <begin position="334"/>
        <end position="407"/>
    </location>
</feature>
<feature type="compositionally biased region" description="Polar residues" evidence="1">
    <location>
        <begin position="211"/>
        <end position="225"/>
    </location>
</feature>
<feature type="region of interest" description="Disordered" evidence="1">
    <location>
        <begin position="487"/>
        <end position="1045"/>
    </location>
</feature>